<evidence type="ECO:0000313" key="2">
    <source>
        <dbReference type="EMBL" id="GAA2469723.1"/>
    </source>
</evidence>
<evidence type="ECO:0000313" key="3">
    <source>
        <dbReference type="Proteomes" id="UP001501358"/>
    </source>
</evidence>
<dbReference type="InterPro" id="IPR010982">
    <property type="entry name" value="Lambda_DNA-bd_dom_sf"/>
</dbReference>
<dbReference type="Proteomes" id="UP001501358">
    <property type="component" value="Unassembled WGS sequence"/>
</dbReference>
<dbReference type="EMBL" id="BAAATA010000001">
    <property type="protein sequence ID" value="GAA2469723.1"/>
    <property type="molecule type" value="Genomic_DNA"/>
</dbReference>
<evidence type="ECO:0000259" key="1">
    <source>
        <dbReference type="PROSITE" id="PS50943"/>
    </source>
</evidence>
<dbReference type="CDD" id="cd00093">
    <property type="entry name" value="HTH_XRE"/>
    <property type="match status" value="1"/>
</dbReference>
<reference evidence="2 3" key="1">
    <citation type="journal article" date="2019" name="Int. J. Syst. Evol. Microbiol.">
        <title>The Global Catalogue of Microorganisms (GCM) 10K type strain sequencing project: providing services to taxonomists for standard genome sequencing and annotation.</title>
        <authorList>
            <consortium name="The Broad Institute Genomics Platform"/>
            <consortium name="The Broad Institute Genome Sequencing Center for Infectious Disease"/>
            <person name="Wu L."/>
            <person name="Ma J."/>
        </authorList>
    </citation>
    <scope>NUCLEOTIDE SEQUENCE [LARGE SCALE GENOMIC DNA]</scope>
    <source>
        <strain evidence="2 3">JCM 6307</strain>
    </source>
</reference>
<dbReference type="InterPro" id="IPR001387">
    <property type="entry name" value="Cro/C1-type_HTH"/>
</dbReference>
<proteinExistence type="predicted"/>
<accession>A0ABN3KQZ2</accession>
<comment type="caution">
    <text evidence="2">The sequence shown here is derived from an EMBL/GenBank/DDBJ whole genome shotgun (WGS) entry which is preliminary data.</text>
</comment>
<sequence length="104" mass="11065">MAGTAESTRTGLEQARRARTATPVIQEEYAAARLRFELGEAVRGRRLELGLSQSELGLMAGMTQSAVARFEGGGTVPTIPVLDRLARALDLGLKVELTPRAEGA</sequence>
<dbReference type="SMART" id="SM00530">
    <property type="entry name" value="HTH_XRE"/>
    <property type="match status" value="1"/>
</dbReference>
<protein>
    <recommendedName>
        <fullName evidence="1">HTH cro/C1-type domain-containing protein</fullName>
    </recommendedName>
</protein>
<dbReference type="PROSITE" id="PS50943">
    <property type="entry name" value="HTH_CROC1"/>
    <property type="match status" value="1"/>
</dbReference>
<dbReference type="Gene3D" id="1.10.260.40">
    <property type="entry name" value="lambda repressor-like DNA-binding domains"/>
    <property type="match status" value="1"/>
</dbReference>
<organism evidence="2 3">
    <name type="scientific">Streptomyces thermolineatus</name>
    <dbReference type="NCBI Taxonomy" id="44033"/>
    <lineage>
        <taxon>Bacteria</taxon>
        <taxon>Bacillati</taxon>
        <taxon>Actinomycetota</taxon>
        <taxon>Actinomycetes</taxon>
        <taxon>Kitasatosporales</taxon>
        <taxon>Streptomycetaceae</taxon>
        <taxon>Streptomyces</taxon>
    </lineage>
</organism>
<gene>
    <name evidence="2" type="ORF">GCM10010406_01390</name>
</gene>
<dbReference type="Pfam" id="PF01381">
    <property type="entry name" value="HTH_3"/>
    <property type="match status" value="1"/>
</dbReference>
<name>A0ABN3KQZ2_9ACTN</name>
<feature type="domain" description="HTH cro/C1-type" evidence="1">
    <location>
        <begin position="42"/>
        <end position="97"/>
    </location>
</feature>
<dbReference type="SUPFAM" id="SSF47413">
    <property type="entry name" value="lambda repressor-like DNA-binding domains"/>
    <property type="match status" value="1"/>
</dbReference>
<keyword evidence="3" id="KW-1185">Reference proteome</keyword>